<keyword evidence="2 3" id="KW-0808">Transferase</keyword>
<dbReference type="Gene3D" id="3.40.50.2000">
    <property type="entry name" value="Glycogen Phosphorylase B"/>
    <property type="match status" value="2"/>
</dbReference>
<dbReference type="CDD" id="cd03801">
    <property type="entry name" value="GT4_PimA-like"/>
    <property type="match status" value="1"/>
</dbReference>
<dbReference type="PANTHER" id="PTHR12526">
    <property type="entry name" value="GLYCOSYLTRANSFERASE"/>
    <property type="match status" value="1"/>
</dbReference>
<comment type="caution">
    <text evidence="3">The sequence shown here is derived from an EMBL/GenBank/DDBJ whole genome shotgun (WGS) entry which is preliminary data.</text>
</comment>
<dbReference type="AlphaFoldDB" id="A0A563EPM0"/>
<sequence>MTFLHVVLPGNVDDVPSGGNVYDRRLCRGLVALGTEVRELAVPGAWPRPDDTTPLHRALAAIPDDAVVLLDGLVACGVPEVVVPHAKRLRLAVLVHLPLADETGLTPELAAGLDAAEREVLHAARAVIATSPRAAGQLKEHHGLAEVHVVVPGTDPEPLTPGTDGASRLLCVASVTPRKGHDLLVEALATVRDLPWTCECVGPFGADAHVRRVRELIDRHGLGDRVALSGPRTGAPLAEAYAKADLFVLPSRAETYGMVVTEALARGIPVLATDVVPDALGTGGLAVAPDDTPALARAVRRWLTDPGLRGDLRHAALARRAELSTWDESTRDMAEVLASLRA</sequence>
<evidence type="ECO:0000256" key="1">
    <source>
        <dbReference type="ARBA" id="ARBA00022676"/>
    </source>
</evidence>
<dbReference type="SUPFAM" id="SSF53756">
    <property type="entry name" value="UDP-Glycosyltransferase/glycogen phosphorylase"/>
    <property type="match status" value="1"/>
</dbReference>
<dbReference type="EMBL" id="VOBR01000016">
    <property type="protein sequence ID" value="TWP49280.1"/>
    <property type="molecule type" value="Genomic_DNA"/>
</dbReference>
<evidence type="ECO:0000256" key="2">
    <source>
        <dbReference type="ARBA" id="ARBA00022679"/>
    </source>
</evidence>
<accession>A0A563EPM0</accession>
<proteinExistence type="predicted"/>
<dbReference type="Pfam" id="PF13692">
    <property type="entry name" value="Glyco_trans_1_4"/>
    <property type="match status" value="1"/>
</dbReference>
<dbReference type="RefSeq" id="WP_146354793.1">
    <property type="nucleotide sequence ID" value="NZ_VOBR01000016.1"/>
</dbReference>
<reference evidence="3 4" key="1">
    <citation type="submission" date="2019-07" db="EMBL/GenBank/DDBJ databases">
        <title>Lentzea xizangensis sp. nov., isolated from Qinghai-Tibetan Plateau Soils.</title>
        <authorList>
            <person name="Huang J."/>
        </authorList>
    </citation>
    <scope>NUCLEOTIDE SEQUENCE [LARGE SCALE GENOMIC DNA]</scope>
    <source>
        <strain evidence="3 4">FXJ1.1311</strain>
    </source>
</reference>
<organism evidence="3 4">
    <name type="scientific">Lentzea tibetensis</name>
    <dbReference type="NCBI Taxonomy" id="2591470"/>
    <lineage>
        <taxon>Bacteria</taxon>
        <taxon>Bacillati</taxon>
        <taxon>Actinomycetota</taxon>
        <taxon>Actinomycetes</taxon>
        <taxon>Pseudonocardiales</taxon>
        <taxon>Pseudonocardiaceae</taxon>
        <taxon>Lentzea</taxon>
    </lineage>
</organism>
<keyword evidence="4" id="KW-1185">Reference proteome</keyword>
<dbReference type="OrthoDB" id="9765330at2"/>
<evidence type="ECO:0000313" key="3">
    <source>
        <dbReference type="EMBL" id="TWP49280.1"/>
    </source>
</evidence>
<protein>
    <submittedName>
        <fullName evidence="3">Glycosyltransferase family 4 protein</fullName>
    </submittedName>
</protein>
<gene>
    <name evidence="3" type="ORF">FKR81_24525</name>
</gene>
<name>A0A563EPM0_9PSEU</name>
<keyword evidence="1" id="KW-0328">Glycosyltransferase</keyword>
<dbReference type="GO" id="GO:0016757">
    <property type="term" value="F:glycosyltransferase activity"/>
    <property type="evidence" value="ECO:0007669"/>
    <property type="project" value="UniProtKB-KW"/>
</dbReference>
<dbReference type="Proteomes" id="UP000316639">
    <property type="component" value="Unassembled WGS sequence"/>
</dbReference>
<dbReference type="PANTHER" id="PTHR12526:SF510">
    <property type="entry name" value="D-INOSITOL 3-PHOSPHATE GLYCOSYLTRANSFERASE"/>
    <property type="match status" value="1"/>
</dbReference>
<evidence type="ECO:0000313" key="4">
    <source>
        <dbReference type="Proteomes" id="UP000316639"/>
    </source>
</evidence>